<accession>A0ABP5DSG0</accession>
<dbReference type="InterPro" id="IPR003593">
    <property type="entry name" value="AAA+_ATPase"/>
</dbReference>
<comment type="subcellular location">
    <subcellularLocation>
        <location evidence="1">Cell membrane</location>
        <topology evidence="1">Peripheral membrane protein</topology>
    </subcellularLocation>
</comment>
<keyword evidence="4" id="KW-1003">Cell membrane</keyword>
<dbReference type="PROSITE" id="PS50893">
    <property type="entry name" value="ABC_TRANSPORTER_2"/>
    <property type="match status" value="1"/>
</dbReference>
<comment type="similarity">
    <text evidence="2">Belongs to the ABC transporter superfamily.</text>
</comment>
<dbReference type="RefSeq" id="WP_344429180.1">
    <property type="nucleotide sequence ID" value="NZ_BAAANN010000039.1"/>
</dbReference>
<feature type="domain" description="ABC transporter" evidence="10">
    <location>
        <begin position="4"/>
        <end position="238"/>
    </location>
</feature>
<evidence type="ECO:0000256" key="3">
    <source>
        <dbReference type="ARBA" id="ARBA00022448"/>
    </source>
</evidence>
<gene>
    <name evidence="11" type="ORF">GCM10009754_71260</name>
</gene>
<sequence>MVAAELRDVTVHIDTGRWSETVLDAVSLAVPEGRITALIGESGCGKSMAAAALTGLLPATAQRSGQVLVDGTVAHGRPELRAIGYAPQDGVTAFKPGEAVGAQLRDLEEIHRHWSVERACAAAGYPAEVFDLLPRQHSGGQIQRAALAAALLPSPRILVADEPTASLDAENAYRVWKTLREYADEGAAVLVITQDVPMLAATGVADRMAVMRAGRILVEDSAAAVAALDNPYVQGFFREG</sequence>
<evidence type="ECO:0000256" key="9">
    <source>
        <dbReference type="ARBA" id="ARBA00023136"/>
    </source>
</evidence>
<protein>
    <submittedName>
        <fullName evidence="11">ABC transporter ATP-binding protein</fullName>
    </submittedName>
</protein>
<organism evidence="11 12">
    <name type="scientific">Amycolatopsis minnesotensis</name>
    <dbReference type="NCBI Taxonomy" id="337894"/>
    <lineage>
        <taxon>Bacteria</taxon>
        <taxon>Bacillati</taxon>
        <taxon>Actinomycetota</taxon>
        <taxon>Actinomycetes</taxon>
        <taxon>Pseudonocardiales</taxon>
        <taxon>Pseudonocardiaceae</taxon>
        <taxon>Amycolatopsis</taxon>
    </lineage>
</organism>
<dbReference type="EMBL" id="BAAANN010000039">
    <property type="protein sequence ID" value="GAA1983828.1"/>
    <property type="molecule type" value="Genomic_DNA"/>
</dbReference>
<keyword evidence="3" id="KW-0813">Transport</keyword>
<dbReference type="GO" id="GO:0005524">
    <property type="term" value="F:ATP binding"/>
    <property type="evidence" value="ECO:0007669"/>
    <property type="project" value="UniProtKB-KW"/>
</dbReference>
<keyword evidence="7 11" id="KW-0067">ATP-binding</keyword>
<dbReference type="SUPFAM" id="SSF52540">
    <property type="entry name" value="P-loop containing nucleoside triphosphate hydrolases"/>
    <property type="match status" value="1"/>
</dbReference>
<dbReference type="Pfam" id="PF00005">
    <property type="entry name" value="ABC_tran"/>
    <property type="match status" value="1"/>
</dbReference>
<proteinExistence type="inferred from homology"/>
<reference evidence="12" key="1">
    <citation type="journal article" date="2019" name="Int. J. Syst. Evol. Microbiol.">
        <title>The Global Catalogue of Microorganisms (GCM) 10K type strain sequencing project: providing services to taxonomists for standard genome sequencing and annotation.</title>
        <authorList>
            <consortium name="The Broad Institute Genomics Platform"/>
            <consortium name="The Broad Institute Genome Sequencing Center for Infectious Disease"/>
            <person name="Wu L."/>
            <person name="Ma J."/>
        </authorList>
    </citation>
    <scope>NUCLEOTIDE SEQUENCE [LARGE SCALE GENOMIC DNA]</scope>
    <source>
        <strain evidence="12">JCM 14545</strain>
    </source>
</reference>
<dbReference type="Proteomes" id="UP001501116">
    <property type="component" value="Unassembled WGS sequence"/>
</dbReference>
<dbReference type="InterPro" id="IPR050388">
    <property type="entry name" value="ABC_Ni/Peptide_Import"/>
</dbReference>
<keyword evidence="6" id="KW-0547">Nucleotide-binding</keyword>
<dbReference type="SMART" id="SM00382">
    <property type="entry name" value="AAA"/>
    <property type="match status" value="1"/>
</dbReference>
<name>A0ABP5DSG0_9PSEU</name>
<evidence type="ECO:0000259" key="10">
    <source>
        <dbReference type="PROSITE" id="PS50893"/>
    </source>
</evidence>
<evidence type="ECO:0000256" key="1">
    <source>
        <dbReference type="ARBA" id="ARBA00004202"/>
    </source>
</evidence>
<evidence type="ECO:0000313" key="11">
    <source>
        <dbReference type="EMBL" id="GAA1983828.1"/>
    </source>
</evidence>
<evidence type="ECO:0000313" key="12">
    <source>
        <dbReference type="Proteomes" id="UP001501116"/>
    </source>
</evidence>
<dbReference type="PANTHER" id="PTHR43297:SF14">
    <property type="entry name" value="ATPASE AAA-TYPE CORE DOMAIN-CONTAINING PROTEIN"/>
    <property type="match status" value="1"/>
</dbReference>
<evidence type="ECO:0000256" key="4">
    <source>
        <dbReference type="ARBA" id="ARBA00022475"/>
    </source>
</evidence>
<dbReference type="InterPro" id="IPR003439">
    <property type="entry name" value="ABC_transporter-like_ATP-bd"/>
</dbReference>
<evidence type="ECO:0000256" key="2">
    <source>
        <dbReference type="ARBA" id="ARBA00005417"/>
    </source>
</evidence>
<evidence type="ECO:0000256" key="7">
    <source>
        <dbReference type="ARBA" id="ARBA00022840"/>
    </source>
</evidence>
<dbReference type="Gene3D" id="3.40.50.300">
    <property type="entry name" value="P-loop containing nucleotide triphosphate hydrolases"/>
    <property type="match status" value="1"/>
</dbReference>
<comment type="caution">
    <text evidence="11">The sequence shown here is derived from an EMBL/GenBank/DDBJ whole genome shotgun (WGS) entry which is preliminary data.</text>
</comment>
<keyword evidence="5" id="KW-0997">Cell inner membrane</keyword>
<keyword evidence="12" id="KW-1185">Reference proteome</keyword>
<evidence type="ECO:0000256" key="8">
    <source>
        <dbReference type="ARBA" id="ARBA00022967"/>
    </source>
</evidence>
<dbReference type="PANTHER" id="PTHR43297">
    <property type="entry name" value="OLIGOPEPTIDE TRANSPORT ATP-BINDING PROTEIN APPD"/>
    <property type="match status" value="1"/>
</dbReference>
<evidence type="ECO:0000256" key="5">
    <source>
        <dbReference type="ARBA" id="ARBA00022519"/>
    </source>
</evidence>
<dbReference type="InterPro" id="IPR027417">
    <property type="entry name" value="P-loop_NTPase"/>
</dbReference>
<keyword evidence="9" id="KW-0472">Membrane</keyword>
<evidence type="ECO:0000256" key="6">
    <source>
        <dbReference type="ARBA" id="ARBA00022741"/>
    </source>
</evidence>
<keyword evidence="8" id="KW-1278">Translocase</keyword>